<dbReference type="PANTHER" id="PTHR33490">
    <property type="entry name" value="BLR5614 PROTEIN-RELATED"/>
    <property type="match status" value="1"/>
</dbReference>
<sequence length="281" mass="30453">MSRLRIVHRTGFRYGQPATASYNEARMLPHSRDGQFVLQATLDISPTATQHSYTDYWDTRVSTFEVLTPHQMLSVTATSVVDVRPALPVAPGIDWEELALRIPQSLGLAECVMQTPATAPDDEMHELALRIEAEGGGVDETALEICRTVGEAMEYRSGVTGVSSTARDAWPARSGVCQDIAHVALGVLRAAGIPARYVSGYLHPDPTAAIGEPVTGESHAWVEWYSGEWRGYDPTNLVEVGESHVYVGHGRDYADVAPLRGVYAGSSGSELFVSVEVTRLG</sequence>
<feature type="domain" description="Transglutaminase-like" evidence="1">
    <location>
        <begin position="169"/>
        <end position="236"/>
    </location>
</feature>
<dbReference type="SMART" id="SM00460">
    <property type="entry name" value="TGc"/>
    <property type="match status" value="1"/>
</dbReference>
<name>A0A0F0KYK9_9MICO</name>
<dbReference type="InterPro" id="IPR002931">
    <property type="entry name" value="Transglutaminase-like"/>
</dbReference>
<gene>
    <name evidence="2" type="ORF">RN50_00700</name>
</gene>
<dbReference type="EMBL" id="JYIU01000032">
    <property type="protein sequence ID" value="KJL24351.1"/>
    <property type="molecule type" value="Genomic_DNA"/>
</dbReference>
<evidence type="ECO:0000313" key="3">
    <source>
        <dbReference type="Proteomes" id="UP000033572"/>
    </source>
</evidence>
<organism evidence="2 3">
    <name type="scientific">Microbacterium foliorum</name>
    <dbReference type="NCBI Taxonomy" id="104336"/>
    <lineage>
        <taxon>Bacteria</taxon>
        <taxon>Bacillati</taxon>
        <taxon>Actinomycetota</taxon>
        <taxon>Actinomycetes</taxon>
        <taxon>Micrococcales</taxon>
        <taxon>Microbacteriaceae</taxon>
        <taxon>Microbacterium</taxon>
    </lineage>
</organism>
<proteinExistence type="predicted"/>
<dbReference type="InterPro" id="IPR038765">
    <property type="entry name" value="Papain-like_cys_pep_sf"/>
</dbReference>
<dbReference type="Proteomes" id="UP000033572">
    <property type="component" value="Unassembled WGS sequence"/>
</dbReference>
<dbReference type="InterPro" id="IPR013589">
    <property type="entry name" value="Bac_transglu_N"/>
</dbReference>
<dbReference type="PANTHER" id="PTHR33490:SF6">
    <property type="entry name" value="SLL1049 PROTEIN"/>
    <property type="match status" value="1"/>
</dbReference>
<dbReference type="SUPFAM" id="SSF54001">
    <property type="entry name" value="Cysteine proteinases"/>
    <property type="match status" value="1"/>
</dbReference>
<dbReference type="GeneID" id="94443714"/>
<reference evidence="2 3" key="1">
    <citation type="submission" date="2015-02" db="EMBL/GenBank/DDBJ databases">
        <title>Draft genome sequences of ten Microbacterium spp. with emphasis on heavy metal contaminated environments.</title>
        <authorList>
            <person name="Corretto E."/>
        </authorList>
    </citation>
    <scope>NUCLEOTIDE SEQUENCE [LARGE SCALE GENOMIC DNA]</scope>
    <source>
        <strain evidence="2 3">DSM 12966</strain>
    </source>
</reference>
<protein>
    <recommendedName>
        <fullName evidence="1">Transglutaminase-like domain-containing protein</fullName>
    </recommendedName>
</protein>
<dbReference type="RefSeq" id="WP_045253125.1">
    <property type="nucleotide sequence ID" value="NZ_CP031425.1"/>
</dbReference>
<evidence type="ECO:0000259" key="1">
    <source>
        <dbReference type="SMART" id="SM00460"/>
    </source>
</evidence>
<dbReference type="Pfam" id="PF01841">
    <property type="entry name" value="Transglut_core"/>
    <property type="match status" value="1"/>
</dbReference>
<dbReference type="PATRIC" id="fig|104336.4.peg.721"/>
<dbReference type="AlphaFoldDB" id="A0A0F0KYK9"/>
<accession>A0A0F0KYK9</accession>
<dbReference type="Pfam" id="PF08379">
    <property type="entry name" value="Bact_transglu_N"/>
    <property type="match status" value="1"/>
</dbReference>
<dbReference type="KEGG" id="mfol:DXT68_04880"/>
<keyword evidence="3" id="KW-1185">Reference proteome</keyword>
<dbReference type="Gene3D" id="3.10.620.30">
    <property type="match status" value="1"/>
</dbReference>
<evidence type="ECO:0000313" key="2">
    <source>
        <dbReference type="EMBL" id="KJL24351.1"/>
    </source>
</evidence>
<comment type="caution">
    <text evidence="2">The sequence shown here is derived from an EMBL/GenBank/DDBJ whole genome shotgun (WGS) entry which is preliminary data.</text>
</comment>